<reference evidence="2 3" key="1">
    <citation type="submission" date="2019-07" db="EMBL/GenBank/DDBJ databases">
        <title>Whole genome shotgun sequence of Reyranella soli NBRC 108950.</title>
        <authorList>
            <person name="Hosoyama A."/>
            <person name="Uohara A."/>
            <person name="Ohji S."/>
            <person name="Ichikawa N."/>
        </authorList>
    </citation>
    <scope>NUCLEOTIDE SEQUENCE [LARGE SCALE GENOMIC DNA]</scope>
    <source>
        <strain evidence="2 3">NBRC 108950</strain>
    </source>
</reference>
<dbReference type="Gene3D" id="3.30.1540.10">
    <property type="entry name" value="formyl-coa transferase, domain 3"/>
    <property type="match status" value="1"/>
</dbReference>
<dbReference type="InterPro" id="IPR050483">
    <property type="entry name" value="CoA-transferase_III_domain"/>
</dbReference>
<dbReference type="InterPro" id="IPR023606">
    <property type="entry name" value="CoA-Trfase_III_dom_1_sf"/>
</dbReference>
<sequence>MTTGAMRPLEGVRILDLSRVLAGPTAAQTLADLGAEVIKIERPAVGDDTRLMGPHFQGDTDLVDRSAYFWAVNRGKKSVAIDLAIAEGADLVRGLAARADVLIENFKVGALDRYRLGVADLAAINPQLVYCSITGFGQTGPYRHRPGYDSIIQAVGGLMSITGEPDGSPGGGPQRAGVPMIDIMTGLYASTAILAALRHRDRTGQGQHIDLALLDVMVSSLSYFGVSHLASGRVPQRTGTRNPVTHPSGIYDCSDGQIMIIAGNDDQFRRLCGALGVPALAEDPRFATSPDRVANAHALDEIVGPVLAARTLQDCLAAFEKAGLPAGPINDLGRVFADCHVRERGAVVSFDHPAIGAVGCLASPMRLSATPVQYDQRPAMLGEHTRRTLSELLGLSDRDLDGLQAKGAIG</sequence>
<dbReference type="EMBL" id="BKAJ01000091">
    <property type="protein sequence ID" value="GEP58013.1"/>
    <property type="molecule type" value="Genomic_DNA"/>
</dbReference>
<evidence type="ECO:0000313" key="3">
    <source>
        <dbReference type="Proteomes" id="UP000321058"/>
    </source>
</evidence>
<dbReference type="InterPro" id="IPR044855">
    <property type="entry name" value="CoA-Trfase_III_dom3_sf"/>
</dbReference>
<dbReference type="AlphaFoldDB" id="A0A512NGD4"/>
<name>A0A512NGD4_9HYPH</name>
<comment type="caution">
    <text evidence="2">The sequence shown here is derived from an EMBL/GenBank/DDBJ whole genome shotgun (WGS) entry which is preliminary data.</text>
</comment>
<evidence type="ECO:0000313" key="2">
    <source>
        <dbReference type="EMBL" id="GEP58013.1"/>
    </source>
</evidence>
<proteinExistence type="predicted"/>
<organism evidence="2 3">
    <name type="scientific">Reyranella soli</name>
    <dbReference type="NCBI Taxonomy" id="1230389"/>
    <lineage>
        <taxon>Bacteria</taxon>
        <taxon>Pseudomonadati</taxon>
        <taxon>Pseudomonadota</taxon>
        <taxon>Alphaproteobacteria</taxon>
        <taxon>Hyphomicrobiales</taxon>
        <taxon>Reyranellaceae</taxon>
        <taxon>Reyranella</taxon>
    </lineage>
</organism>
<dbReference type="InterPro" id="IPR003673">
    <property type="entry name" value="CoA-Trfase_fam_III"/>
</dbReference>
<dbReference type="Pfam" id="PF02515">
    <property type="entry name" value="CoA_transf_3"/>
    <property type="match status" value="1"/>
</dbReference>
<gene>
    <name evidence="2" type="ORF">RSO01_51790</name>
</gene>
<dbReference type="Gene3D" id="3.40.50.10540">
    <property type="entry name" value="Crotonobetainyl-coa:carnitine coa-transferase, domain 1"/>
    <property type="match status" value="1"/>
</dbReference>
<evidence type="ECO:0000256" key="1">
    <source>
        <dbReference type="ARBA" id="ARBA00022679"/>
    </source>
</evidence>
<keyword evidence="1 2" id="KW-0808">Transferase</keyword>
<dbReference type="PANTHER" id="PTHR48207">
    <property type="entry name" value="SUCCINATE--HYDROXYMETHYLGLUTARATE COA-TRANSFERASE"/>
    <property type="match status" value="1"/>
</dbReference>
<accession>A0A512NGD4</accession>
<dbReference type="OrthoDB" id="7457784at2"/>
<protein>
    <submittedName>
        <fullName evidence="2">CoA transferase</fullName>
    </submittedName>
</protein>
<dbReference type="RefSeq" id="WP_147152841.1">
    <property type="nucleotide sequence ID" value="NZ_BKAJ01000091.1"/>
</dbReference>
<dbReference type="GO" id="GO:0008410">
    <property type="term" value="F:CoA-transferase activity"/>
    <property type="evidence" value="ECO:0007669"/>
    <property type="project" value="TreeGrafter"/>
</dbReference>
<keyword evidence="3" id="KW-1185">Reference proteome</keyword>
<dbReference type="Proteomes" id="UP000321058">
    <property type="component" value="Unassembled WGS sequence"/>
</dbReference>
<dbReference type="SUPFAM" id="SSF89796">
    <property type="entry name" value="CoA-transferase family III (CaiB/BaiF)"/>
    <property type="match status" value="1"/>
</dbReference>
<dbReference type="PANTHER" id="PTHR48207:SF3">
    <property type="entry name" value="SUCCINATE--HYDROXYMETHYLGLUTARATE COA-TRANSFERASE"/>
    <property type="match status" value="1"/>
</dbReference>